<feature type="region of interest" description="Disordered" evidence="1">
    <location>
        <begin position="16"/>
        <end position="39"/>
    </location>
</feature>
<evidence type="ECO:0000313" key="3">
    <source>
        <dbReference type="Proteomes" id="UP000823941"/>
    </source>
</evidence>
<sequence>MDIPWSKRKRNGAIKRKLSRRYEETQESSFDQGRRDNINNDSVQIIPANPSTFSSFVTQSPQELYTSSTTDDELFMIKRLLRSGPKPLAQVAKRMSEYDCIKKKEKKSSVPHVIKVGPTKI</sequence>
<accession>A0ABQ7R3E5</accession>
<protein>
    <submittedName>
        <fullName evidence="2">Uncharacterized protein</fullName>
    </submittedName>
</protein>
<comment type="caution">
    <text evidence="2">The sequence shown here is derived from an EMBL/GenBank/DDBJ whole genome shotgun (WGS) entry which is preliminary data.</text>
</comment>
<proteinExistence type="predicted"/>
<dbReference type="EMBL" id="JAHIBW010000004">
    <property type="protein sequence ID" value="KAG7311803.1"/>
    <property type="molecule type" value="Genomic_DNA"/>
</dbReference>
<name>A0ABQ7R3E5_PLUXY</name>
<organism evidence="2 3">
    <name type="scientific">Plutella xylostella</name>
    <name type="common">Diamondback moth</name>
    <name type="synonym">Plutella maculipennis</name>
    <dbReference type="NCBI Taxonomy" id="51655"/>
    <lineage>
        <taxon>Eukaryota</taxon>
        <taxon>Metazoa</taxon>
        <taxon>Ecdysozoa</taxon>
        <taxon>Arthropoda</taxon>
        <taxon>Hexapoda</taxon>
        <taxon>Insecta</taxon>
        <taxon>Pterygota</taxon>
        <taxon>Neoptera</taxon>
        <taxon>Endopterygota</taxon>
        <taxon>Lepidoptera</taxon>
        <taxon>Glossata</taxon>
        <taxon>Ditrysia</taxon>
        <taxon>Yponomeutoidea</taxon>
        <taxon>Plutellidae</taxon>
        <taxon>Plutella</taxon>
    </lineage>
</organism>
<keyword evidence="3" id="KW-1185">Reference proteome</keyword>
<evidence type="ECO:0000256" key="1">
    <source>
        <dbReference type="SAM" id="MobiDB-lite"/>
    </source>
</evidence>
<dbReference type="Proteomes" id="UP000823941">
    <property type="component" value="Chromosome 4"/>
</dbReference>
<gene>
    <name evidence="2" type="ORF">JYU34_002886</name>
</gene>
<reference evidence="2 3" key="1">
    <citation type="submission" date="2021-06" db="EMBL/GenBank/DDBJ databases">
        <title>A haploid diamondback moth (Plutella xylostella L.) genome assembly resolves 31 chromosomes and identifies a diamide resistance mutation.</title>
        <authorList>
            <person name="Ward C.M."/>
            <person name="Perry K.D."/>
            <person name="Baker G."/>
            <person name="Powis K."/>
            <person name="Heckel D.G."/>
            <person name="Baxter S.W."/>
        </authorList>
    </citation>
    <scope>NUCLEOTIDE SEQUENCE [LARGE SCALE GENOMIC DNA]</scope>
    <source>
        <strain evidence="2 3">LV</strain>
        <tissue evidence="2">Single pupa</tissue>
    </source>
</reference>
<evidence type="ECO:0000313" key="2">
    <source>
        <dbReference type="EMBL" id="KAG7311803.1"/>
    </source>
</evidence>